<proteinExistence type="predicted"/>
<feature type="transmembrane region" description="Helical" evidence="6">
    <location>
        <begin position="250"/>
        <end position="268"/>
    </location>
</feature>
<gene>
    <name evidence="8" type="ORF">J2Z22_001353</name>
</gene>
<dbReference type="PROSITE" id="PS50850">
    <property type="entry name" value="MFS"/>
    <property type="match status" value="1"/>
</dbReference>
<feature type="transmembrane region" description="Helical" evidence="6">
    <location>
        <begin position="141"/>
        <end position="165"/>
    </location>
</feature>
<evidence type="ECO:0000313" key="9">
    <source>
        <dbReference type="Proteomes" id="UP001248709"/>
    </source>
</evidence>
<dbReference type="PANTHER" id="PTHR23531">
    <property type="entry name" value="QUINOLENE RESISTANCE PROTEIN NORA"/>
    <property type="match status" value="1"/>
</dbReference>
<dbReference type="RefSeq" id="WP_025702310.1">
    <property type="nucleotide sequence ID" value="NZ_JAUSUY010000004.1"/>
</dbReference>
<dbReference type="Gene3D" id="1.20.1250.20">
    <property type="entry name" value="MFS general substrate transporter like domains"/>
    <property type="match status" value="1"/>
</dbReference>
<dbReference type="Proteomes" id="UP001248709">
    <property type="component" value="Unassembled WGS sequence"/>
</dbReference>
<dbReference type="SUPFAM" id="SSF103473">
    <property type="entry name" value="MFS general substrate transporter"/>
    <property type="match status" value="1"/>
</dbReference>
<keyword evidence="5 6" id="KW-0472">Membrane</keyword>
<evidence type="ECO:0000256" key="6">
    <source>
        <dbReference type="SAM" id="Phobius"/>
    </source>
</evidence>
<dbReference type="InterPro" id="IPR036259">
    <property type="entry name" value="MFS_trans_sf"/>
</dbReference>
<dbReference type="PANTHER" id="PTHR23531:SF2">
    <property type="entry name" value="PERMEASE"/>
    <property type="match status" value="1"/>
</dbReference>
<feature type="transmembrane region" description="Helical" evidence="6">
    <location>
        <begin position="107"/>
        <end position="129"/>
    </location>
</feature>
<feature type="transmembrane region" description="Helical" evidence="6">
    <location>
        <begin position="217"/>
        <end position="238"/>
    </location>
</feature>
<feature type="domain" description="Major facilitator superfamily (MFS) profile" evidence="7">
    <location>
        <begin position="16"/>
        <end position="397"/>
    </location>
</feature>
<evidence type="ECO:0000259" key="7">
    <source>
        <dbReference type="PROSITE" id="PS50850"/>
    </source>
</evidence>
<feature type="transmembrane region" description="Helical" evidence="6">
    <location>
        <begin position="51"/>
        <end position="71"/>
    </location>
</feature>
<organism evidence="8 9">
    <name type="scientific">Paenibacillus forsythiae</name>
    <dbReference type="NCBI Taxonomy" id="365616"/>
    <lineage>
        <taxon>Bacteria</taxon>
        <taxon>Bacillati</taxon>
        <taxon>Bacillota</taxon>
        <taxon>Bacilli</taxon>
        <taxon>Bacillales</taxon>
        <taxon>Paenibacillaceae</taxon>
        <taxon>Paenibacillus</taxon>
    </lineage>
</organism>
<name>A0ABU3H4U0_9BACL</name>
<feature type="transmembrane region" description="Helical" evidence="6">
    <location>
        <begin position="348"/>
        <end position="366"/>
    </location>
</feature>
<comment type="caution">
    <text evidence="8">The sequence shown here is derived from an EMBL/GenBank/DDBJ whole genome shotgun (WGS) entry which is preliminary data.</text>
</comment>
<feature type="transmembrane region" description="Helical" evidence="6">
    <location>
        <begin position="12"/>
        <end position="31"/>
    </location>
</feature>
<keyword evidence="2" id="KW-0813">Transport</keyword>
<keyword evidence="4 6" id="KW-1133">Transmembrane helix</keyword>
<reference evidence="8 9" key="1">
    <citation type="submission" date="2023-07" db="EMBL/GenBank/DDBJ databases">
        <title>Genomic Encyclopedia of Type Strains, Phase IV (KMG-IV): sequencing the most valuable type-strain genomes for metagenomic binning, comparative biology and taxonomic classification.</title>
        <authorList>
            <person name="Goeker M."/>
        </authorList>
    </citation>
    <scope>NUCLEOTIDE SEQUENCE [LARGE SCALE GENOMIC DNA]</scope>
    <source>
        <strain evidence="8 9">T98</strain>
    </source>
</reference>
<evidence type="ECO:0000256" key="4">
    <source>
        <dbReference type="ARBA" id="ARBA00022989"/>
    </source>
</evidence>
<keyword evidence="3 6" id="KW-0812">Transmembrane</keyword>
<dbReference type="Pfam" id="PF07690">
    <property type="entry name" value="MFS_1"/>
    <property type="match status" value="1"/>
</dbReference>
<dbReference type="InterPro" id="IPR052714">
    <property type="entry name" value="MFS_Exporter"/>
</dbReference>
<feature type="transmembrane region" description="Helical" evidence="6">
    <location>
        <begin position="372"/>
        <end position="391"/>
    </location>
</feature>
<evidence type="ECO:0000256" key="2">
    <source>
        <dbReference type="ARBA" id="ARBA00022448"/>
    </source>
</evidence>
<feature type="transmembrane region" description="Helical" evidence="6">
    <location>
        <begin position="280"/>
        <end position="298"/>
    </location>
</feature>
<feature type="transmembrane region" description="Helical" evidence="6">
    <location>
        <begin position="304"/>
        <end position="327"/>
    </location>
</feature>
<evidence type="ECO:0000313" key="8">
    <source>
        <dbReference type="EMBL" id="MDT3425834.1"/>
    </source>
</evidence>
<comment type="subcellular location">
    <subcellularLocation>
        <location evidence="1">Cell membrane</location>
        <topology evidence="1">Multi-pass membrane protein</topology>
    </subcellularLocation>
</comment>
<protein>
    <submittedName>
        <fullName evidence="8">MFS family permease</fullName>
    </submittedName>
</protein>
<feature type="transmembrane region" description="Helical" evidence="6">
    <location>
        <begin position="171"/>
        <end position="196"/>
    </location>
</feature>
<dbReference type="InterPro" id="IPR020846">
    <property type="entry name" value="MFS_dom"/>
</dbReference>
<evidence type="ECO:0000256" key="3">
    <source>
        <dbReference type="ARBA" id="ARBA00022692"/>
    </source>
</evidence>
<dbReference type="InterPro" id="IPR011701">
    <property type="entry name" value="MFS"/>
</dbReference>
<keyword evidence="9" id="KW-1185">Reference proteome</keyword>
<evidence type="ECO:0000256" key="5">
    <source>
        <dbReference type="ARBA" id="ARBA00023136"/>
    </source>
</evidence>
<accession>A0ABU3H4U0</accession>
<sequence>MRIRQEQQKPKLWTQDFILFTFSNFLVYLNLQMTTVSLPAYVSHKFGSSSVAISFVISIFALSAILTRFYVGKTVVTMNRKKLLYTALFCLLVATAAFYWLPSVLLFLLFRFISGIGFGIATTAFGTMVSEIVPAQRMGEGMGYFGLSTGLSMALAPVVGIWLLTQYGPSGLFGVATSLVLFTLPLIYCIQTSSALRRADSAELRTSGMLEWIDKSIALPCTLNLLLSFTYGGLISYMTLFGNEIGVSNVGWFFLCNALMVMLVRPFAGQLFDRKGHRTVLIPGGLMVLIGLLLLSAADSMTVLLLSSVCYGAGFGTLQPSLQAWTINRSHPQKRGAASGAFFNSMDVGIAGGSLSLGIIASQASYAVMYRASALFMVLFLTLYGLSLVRVKSRQASSSLKE</sequence>
<dbReference type="CDD" id="cd17489">
    <property type="entry name" value="MFS_YfcJ_like"/>
    <property type="match status" value="1"/>
</dbReference>
<evidence type="ECO:0000256" key="1">
    <source>
        <dbReference type="ARBA" id="ARBA00004651"/>
    </source>
</evidence>
<dbReference type="EMBL" id="JAUSUY010000004">
    <property type="protein sequence ID" value="MDT3425834.1"/>
    <property type="molecule type" value="Genomic_DNA"/>
</dbReference>
<feature type="transmembrane region" description="Helical" evidence="6">
    <location>
        <begin position="83"/>
        <end position="101"/>
    </location>
</feature>